<reference evidence="1 2" key="1">
    <citation type="journal article" date="2019" name="Sci. Rep.">
        <title>Orb-weaving spider Araneus ventricosus genome elucidates the spidroin gene catalogue.</title>
        <authorList>
            <person name="Kono N."/>
            <person name="Nakamura H."/>
            <person name="Ohtoshi R."/>
            <person name="Moran D.A.P."/>
            <person name="Shinohara A."/>
            <person name="Yoshida Y."/>
            <person name="Fujiwara M."/>
            <person name="Mori M."/>
            <person name="Tomita M."/>
            <person name="Arakawa K."/>
        </authorList>
    </citation>
    <scope>NUCLEOTIDE SEQUENCE [LARGE SCALE GENOMIC DNA]</scope>
</reference>
<dbReference type="Proteomes" id="UP000499080">
    <property type="component" value="Unassembled WGS sequence"/>
</dbReference>
<name>A0A4Y2DBG0_ARAVE</name>
<comment type="caution">
    <text evidence="1">The sequence shown here is derived from an EMBL/GenBank/DDBJ whole genome shotgun (WGS) entry which is preliminary data.</text>
</comment>
<sequence>MFLKPFTHNVWLRKPRVARVNGCTDAIWLLPPPLTCEIFTAITRETTDSLTRPRATSIFPVPTTRIKANRGLISWKDRPWEHSLSYNTHMDANKEIEEHTTHRRIYYKI</sequence>
<proteinExistence type="predicted"/>
<keyword evidence="2" id="KW-1185">Reference proteome</keyword>
<evidence type="ECO:0000313" key="2">
    <source>
        <dbReference type="Proteomes" id="UP000499080"/>
    </source>
</evidence>
<accession>A0A4Y2DBG0</accession>
<dbReference type="AlphaFoldDB" id="A0A4Y2DBG0"/>
<protein>
    <submittedName>
        <fullName evidence="1">Uncharacterized protein</fullName>
    </submittedName>
</protein>
<organism evidence="1 2">
    <name type="scientific">Araneus ventricosus</name>
    <name type="common">Orbweaver spider</name>
    <name type="synonym">Epeira ventricosa</name>
    <dbReference type="NCBI Taxonomy" id="182803"/>
    <lineage>
        <taxon>Eukaryota</taxon>
        <taxon>Metazoa</taxon>
        <taxon>Ecdysozoa</taxon>
        <taxon>Arthropoda</taxon>
        <taxon>Chelicerata</taxon>
        <taxon>Arachnida</taxon>
        <taxon>Araneae</taxon>
        <taxon>Araneomorphae</taxon>
        <taxon>Entelegynae</taxon>
        <taxon>Araneoidea</taxon>
        <taxon>Araneidae</taxon>
        <taxon>Araneus</taxon>
    </lineage>
</organism>
<evidence type="ECO:0000313" key="1">
    <source>
        <dbReference type="EMBL" id="GBM14011.1"/>
    </source>
</evidence>
<gene>
    <name evidence="1" type="ORF">AVEN_166196_1</name>
</gene>
<dbReference type="EMBL" id="BGPR01000337">
    <property type="protein sequence ID" value="GBM14011.1"/>
    <property type="molecule type" value="Genomic_DNA"/>
</dbReference>